<organism evidence="2 3">
    <name type="scientific">Dactylosporangium sucinum</name>
    <dbReference type="NCBI Taxonomy" id="1424081"/>
    <lineage>
        <taxon>Bacteria</taxon>
        <taxon>Bacillati</taxon>
        <taxon>Actinomycetota</taxon>
        <taxon>Actinomycetes</taxon>
        <taxon>Micromonosporales</taxon>
        <taxon>Micromonosporaceae</taxon>
        <taxon>Dactylosporangium</taxon>
    </lineage>
</organism>
<evidence type="ECO:0000259" key="1">
    <source>
        <dbReference type="Pfam" id="PF07883"/>
    </source>
</evidence>
<dbReference type="PANTHER" id="PTHR43698:SF1">
    <property type="entry name" value="BLL4564 PROTEIN"/>
    <property type="match status" value="1"/>
</dbReference>
<dbReference type="AlphaFoldDB" id="A0A917U141"/>
<evidence type="ECO:0000313" key="3">
    <source>
        <dbReference type="Proteomes" id="UP000642070"/>
    </source>
</evidence>
<dbReference type="SUPFAM" id="SSF51182">
    <property type="entry name" value="RmlC-like cupins"/>
    <property type="match status" value="1"/>
</dbReference>
<accession>A0A917U141</accession>
<dbReference type="InterPro" id="IPR014710">
    <property type="entry name" value="RmlC-like_jellyroll"/>
</dbReference>
<dbReference type="Gene3D" id="2.60.120.10">
    <property type="entry name" value="Jelly Rolls"/>
    <property type="match status" value="1"/>
</dbReference>
<comment type="caution">
    <text evidence="2">The sequence shown here is derived from an EMBL/GenBank/DDBJ whole genome shotgun (WGS) entry which is preliminary data.</text>
</comment>
<dbReference type="Proteomes" id="UP000642070">
    <property type="component" value="Unassembled WGS sequence"/>
</dbReference>
<evidence type="ECO:0000313" key="2">
    <source>
        <dbReference type="EMBL" id="GGM49996.1"/>
    </source>
</evidence>
<dbReference type="CDD" id="cd02233">
    <property type="entry name" value="cupin_HNL-like"/>
    <property type="match status" value="1"/>
</dbReference>
<feature type="domain" description="Cupin type-2" evidence="1">
    <location>
        <begin position="41"/>
        <end position="99"/>
    </location>
</feature>
<dbReference type="InterPro" id="IPR011051">
    <property type="entry name" value="RmlC_Cupin_sf"/>
</dbReference>
<gene>
    <name evidence="2" type="ORF">GCM10007977_059590</name>
</gene>
<dbReference type="Pfam" id="PF07883">
    <property type="entry name" value="Cupin_2"/>
    <property type="match status" value="1"/>
</dbReference>
<dbReference type="EMBL" id="BMPI01000032">
    <property type="protein sequence ID" value="GGM49996.1"/>
    <property type="molecule type" value="Genomic_DNA"/>
</dbReference>
<reference evidence="2" key="1">
    <citation type="journal article" date="2014" name="Int. J. Syst. Evol. Microbiol.">
        <title>Complete genome sequence of Corynebacterium casei LMG S-19264T (=DSM 44701T), isolated from a smear-ripened cheese.</title>
        <authorList>
            <consortium name="US DOE Joint Genome Institute (JGI-PGF)"/>
            <person name="Walter F."/>
            <person name="Albersmeier A."/>
            <person name="Kalinowski J."/>
            <person name="Ruckert C."/>
        </authorList>
    </citation>
    <scope>NUCLEOTIDE SEQUENCE</scope>
    <source>
        <strain evidence="2">JCM 19831</strain>
    </source>
</reference>
<proteinExistence type="predicted"/>
<keyword evidence="3" id="KW-1185">Reference proteome</keyword>
<name>A0A917U141_9ACTN</name>
<dbReference type="InterPro" id="IPR013096">
    <property type="entry name" value="Cupin_2"/>
</dbReference>
<protein>
    <submittedName>
        <fullName evidence="2">Cupin</fullName>
    </submittedName>
</protein>
<dbReference type="RefSeq" id="WP_190253278.1">
    <property type="nucleotide sequence ID" value="NZ_BMPI01000032.1"/>
</dbReference>
<dbReference type="PANTHER" id="PTHR43698">
    <property type="entry name" value="RIBD C-TERMINAL DOMAIN CONTAINING PROTEIN"/>
    <property type="match status" value="1"/>
</dbReference>
<sequence>MNVVRARAGTPGSPSWYHGVVWIEQHPGGPEPGGLLAFGAHFSPGSRTAWHRCHHEQVIRVLHGAGRVQRRGGQIQEIRADDLVVVPAGEWHWHGAAPGTALSVHTVREAGDPATATEWGAQVTDAEYLRPPISIFLPHRPVDRSPDLEPTW</sequence>
<reference evidence="2" key="2">
    <citation type="submission" date="2020-09" db="EMBL/GenBank/DDBJ databases">
        <authorList>
            <person name="Sun Q."/>
            <person name="Ohkuma M."/>
        </authorList>
    </citation>
    <scope>NUCLEOTIDE SEQUENCE</scope>
    <source>
        <strain evidence="2">JCM 19831</strain>
    </source>
</reference>
<dbReference type="InterPro" id="IPR047263">
    <property type="entry name" value="HNL-like_cupin"/>
</dbReference>